<feature type="transmembrane region" description="Helical" evidence="1">
    <location>
        <begin position="151"/>
        <end position="169"/>
    </location>
</feature>
<gene>
    <name evidence="3" type="ORF">BDN71DRAFT_1455492</name>
</gene>
<dbReference type="PANTHER" id="PTHR40465:SF1">
    <property type="entry name" value="DUF6534 DOMAIN-CONTAINING PROTEIN"/>
    <property type="match status" value="1"/>
</dbReference>
<reference evidence="3" key="1">
    <citation type="submission" date="2020-11" db="EMBL/GenBank/DDBJ databases">
        <authorList>
            <consortium name="DOE Joint Genome Institute"/>
            <person name="Ahrendt S."/>
            <person name="Riley R."/>
            <person name="Andreopoulos W."/>
            <person name="Labutti K."/>
            <person name="Pangilinan J."/>
            <person name="Ruiz-Duenas F.J."/>
            <person name="Barrasa J.M."/>
            <person name="Sanchez-Garcia M."/>
            <person name="Camarero S."/>
            <person name="Miyauchi S."/>
            <person name="Serrano A."/>
            <person name="Linde D."/>
            <person name="Babiker R."/>
            <person name="Drula E."/>
            <person name="Ayuso-Fernandez I."/>
            <person name="Pacheco R."/>
            <person name="Padilla G."/>
            <person name="Ferreira P."/>
            <person name="Barriuso J."/>
            <person name="Kellner H."/>
            <person name="Castanera R."/>
            <person name="Alfaro M."/>
            <person name="Ramirez L."/>
            <person name="Pisabarro A.G."/>
            <person name="Kuo A."/>
            <person name="Tritt A."/>
            <person name="Lipzen A."/>
            <person name="He G."/>
            <person name="Yan M."/>
            <person name="Ng V."/>
            <person name="Cullen D."/>
            <person name="Martin F."/>
            <person name="Rosso M.-N."/>
            <person name="Henrissat B."/>
            <person name="Hibbett D."/>
            <person name="Martinez A.T."/>
            <person name="Grigoriev I.V."/>
        </authorList>
    </citation>
    <scope>NUCLEOTIDE SEQUENCE</scope>
    <source>
        <strain evidence="3">ATCC 90797</strain>
    </source>
</reference>
<dbReference type="PANTHER" id="PTHR40465">
    <property type="entry name" value="CHROMOSOME 1, WHOLE GENOME SHOTGUN SEQUENCE"/>
    <property type="match status" value="1"/>
</dbReference>
<keyword evidence="1" id="KW-0472">Membrane</keyword>
<evidence type="ECO:0000256" key="1">
    <source>
        <dbReference type="SAM" id="Phobius"/>
    </source>
</evidence>
<dbReference type="Pfam" id="PF20152">
    <property type="entry name" value="DUF6534"/>
    <property type="match status" value="1"/>
</dbReference>
<proteinExistence type="predicted"/>
<organism evidence="3 4">
    <name type="scientific">Pleurotus eryngii</name>
    <name type="common">Boletus of the steppes</name>
    <dbReference type="NCBI Taxonomy" id="5323"/>
    <lineage>
        <taxon>Eukaryota</taxon>
        <taxon>Fungi</taxon>
        <taxon>Dikarya</taxon>
        <taxon>Basidiomycota</taxon>
        <taxon>Agaricomycotina</taxon>
        <taxon>Agaricomycetes</taxon>
        <taxon>Agaricomycetidae</taxon>
        <taxon>Agaricales</taxon>
        <taxon>Pleurotineae</taxon>
        <taxon>Pleurotaceae</taxon>
        <taxon>Pleurotus</taxon>
    </lineage>
</organism>
<dbReference type="AlphaFoldDB" id="A0A9P6DBS2"/>
<dbReference type="OrthoDB" id="3012488at2759"/>
<evidence type="ECO:0000259" key="2">
    <source>
        <dbReference type="Pfam" id="PF20152"/>
    </source>
</evidence>
<dbReference type="Proteomes" id="UP000807025">
    <property type="component" value="Unassembled WGS sequence"/>
</dbReference>
<dbReference type="InterPro" id="IPR045339">
    <property type="entry name" value="DUF6534"/>
</dbReference>
<keyword evidence="1" id="KW-1133">Transmembrane helix</keyword>
<dbReference type="EMBL" id="MU154659">
    <property type="protein sequence ID" value="KAF9489790.1"/>
    <property type="molecule type" value="Genomic_DNA"/>
</dbReference>
<accession>A0A9P6DBS2</accession>
<protein>
    <recommendedName>
        <fullName evidence="2">DUF6534 domain-containing protein</fullName>
    </recommendedName>
</protein>
<evidence type="ECO:0000313" key="4">
    <source>
        <dbReference type="Proteomes" id="UP000807025"/>
    </source>
</evidence>
<name>A0A9P6DBS2_PLEER</name>
<evidence type="ECO:0000313" key="3">
    <source>
        <dbReference type="EMBL" id="KAF9489790.1"/>
    </source>
</evidence>
<comment type="caution">
    <text evidence="3">The sequence shown here is derived from an EMBL/GenBank/DDBJ whole genome shotgun (WGS) entry which is preliminary data.</text>
</comment>
<feature type="transmembrane region" description="Helical" evidence="1">
    <location>
        <begin position="107"/>
        <end position="131"/>
    </location>
</feature>
<feature type="domain" description="DUF6534" evidence="2">
    <location>
        <begin position="116"/>
        <end position="200"/>
    </location>
</feature>
<feature type="transmembrane region" description="Helical" evidence="1">
    <location>
        <begin position="76"/>
        <end position="95"/>
    </location>
</feature>
<sequence length="280" mass="31212">MKALVGGIWGLATLHAGLLAHTAYYYSVKSYSQPMILPDGEWSCYTAVTIGIVICFIIQTYFTRVIFLMMSGRRRVILTAVLMLLLVAEIGFHLWELLKLHECVYTAMVPLYVIRVISDATVSATLCIILYDARGFTMSMRLIKTLIIYSINRFLLTTLVVVAQTAILISKPESIWAMVIECISAQLYVNSFLATLNSRNRLRHIGRPDSSAYESSASRPRVSAVSAPRFRRESWVESQRGDDVKFSVGNVAGIKIGTELLALSDFSVDQKAAVSHQYAP</sequence>
<keyword evidence="1" id="KW-0812">Transmembrane</keyword>
<feature type="transmembrane region" description="Helical" evidence="1">
    <location>
        <begin position="46"/>
        <end position="69"/>
    </location>
</feature>
<feature type="transmembrane region" description="Helical" evidence="1">
    <location>
        <begin position="175"/>
        <end position="196"/>
    </location>
</feature>
<keyword evidence="4" id="KW-1185">Reference proteome</keyword>